<accession>A0A1Z5IZS4</accession>
<dbReference type="Pfam" id="PF00005">
    <property type="entry name" value="ABC_tran"/>
    <property type="match status" value="1"/>
</dbReference>
<dbReference type="FunFam" id="3.40.50.300:FF:000224">
    <property type="entry name" value="Energy-coupling factor transporter ATP-binding protein EcfA"/>
    <property type="match status" value="1"/>
</dbReference>
<dbReference type="InterPro" id="IPR017871">
    <property type="entry name" value="ABC_transporter-like_CS"/>
</dbReference>
<name>A0A1Z5IZS4_9LACO</name>
<proteinExistence type="inferred from homology"/>
<evidence type="ECO:0000256" key="5">
    <source>
        <dbReference type="ARBA" id="ARBA00022741"/>
    </source>
</evidence>
<evidence type="ECO:0000259" key="9">
    <source>
        <dbReference type="PROSITE" id="PS50893"/>
    </source>
</evidence>
<keyword evidence="11" id="KW-1185">Reference proteome</keyword>
<dbReference type="OrthoDB" id="501320at2"/>
<dbReference type="PANTHER" id="PTHR43553">
    <property type="entry name" value="HEAVY METAL TRANSPORTER"/>
    <property type="match status" value="1"/>
</dbReference>
<dbReference type="CDD" id="cd03225">
    <property type="entry name" value="ABC_cobalt_CbiO_domain1"/>
    <property type="match status" value="1"/>
</dbReference>
<keyword evidence="5" id="KW-0547">Nucleotide-binding</keyword>
<evidence type="ECO:0000256" key="3">
    <source>
        <dbReference type="ARBA" id="ARBA00022448"/>
    </source>
</evidence>
<dbReference type="PANTHER" id="PTHR43553:SF24">
    <property type="entry name" value="ENERGY-COUPLING FACTOR TRANSPORTER ATP-BINDING PROTEIN ECFA1"/>
    <property type="match status" value="1"/>
</dbReference>
<comment type="subcellular location">
    <subcellularLocation>
        <location evidence="1">Cell membrane</location>
        <topology evidence="1">Peripheral membrane protein</topology>
    </subcellularLocation>
</comment>
<dbReference type="InterPro" id="IPR003593">
    <property type="entry name" value="AAA+_ATPase"/>
</dbReference>
<protein>
    <submittedName>
        <fullName evidence="10">Energy-coupling factor transporter ATP-binding protein</fullName>
    </submittedName>
</protein>
<dbReference type="Gene3D" id="3.40.50.300">
    <property type="entry name" value="P-loop containing nucleotide triphosphate hydrolases"/>
    <property type="match status" value="1"/>
</dbReference>
<dbReference type="RefSeq" id="WP_098823337.1">
    <property type="nucleotide sequence ID" value="NZ_BCMJ01000001.1"/>
</dbReference>
<comment type="similarity">
    <text evidence="2">Belongs to the ABC transporter superfamily.</text>
</comment>
<gene>
    <name evidence="10" type="primary">ecfA1_1</name>
    <name evidence="10" type="ORF">IWT5_00073</name>
</gene>
<dbReference type="SUPFAM" id="SSF52540">
    <property type="entry name" value="P-loop containing nucleoside triphosphate hydrolases"/>
    <property type="match status" value="1"/>
</dbReference>
<dbReference type="EMBL" id="BCMJ01000001">
    <property type="protein sequence ID" value="GAX07340.1"/>
    <property type="molecule type" value="Genomic_DNA"/>
</dbReference>
<keyword evidence="3" id="KW-0813">Transport</keyword>
<evidence type="ECO:0000313" key="10">
    <source>
        <dbReference type="EMBL" id="GAX07340.1"/>
    </source>
</evidence>
<dbReference type="GO" id="GO:0016887">
    <property type="term" value="F:ATP hydrolysis activity"/>
    <property type="evidence" value="ECO:0007669"/>
    <property type="project" value="InterPro"/>
</dbReference>
<keyword evidence="4" id="KW-1003">Cell membrane</keyword>
<dbReference type="PROSITE" id="PS00211">
    <property type="entry name" value="ABC_TRANSPORTER_1"/>
    <property type="match status" value="1"/>
</dbReference>
<organism evidence="10 11">
    <name type="scientific">Secundilactobacillus silagincola</name>
    <dbReference type="NCBI Taxonomy" id="1714681"/>
    <lineage>
        <taxon>Bacteria</taxon>
        <taxon>Bacillati</taxon>
        <taxon>Bacillota</taxon>
        <taxon>Bacilli</taxon>
        <taxon>Lactobacillales</taxon>
        <taxon>Lactobacillaceae</taxon>
        <taxon>Secundilactobacillus</taxon>
    </lineage>
</organism>
<feature type="domain" description="ABC transporter" evidence="9">
    <location>
        <begin position="5"/>
        <end position="247"/>
    </location>
</feature>
<dbReference type="PROSITE" id="PS50893">
    <property type="entry name" value="ABC_TRANSPORTER_2"/>
    <property type="match status" value="1"/>
</dbReference>
<evidence type="ECO:0000256" key="7">
    <source>
        <dbReference type="ARBA" id="ARBA00022967"/>
    </source>
</evidence>
<evidence type="ECO:0000256" key="1">
    <source>
        <dbReference type="ARBA" id="ARBA00004202"/>
    </source>
</evidence>
<comment type="caution">
    <text evidence="10">The sequence shown here is derived from an EMBL/GenBank/DDBJ whole genome shotgun (WGS) entry which is preliminary data.</text>
</comment>
<dbReference type="InterPro" id="IPR050095">
    <property type="entry name" value="ECF_ABC_transporter_ATP-bd"/>
</dbReference>
<evidence type="ECO:0000256" key="4">
    <source>
        <dbReference type="ARBA" id="ARBA00022475"/>
    </source>
</evidence>
<evidence type="ECO:0000313" key="11">
    <source>
        <dbReference type="Proteomes" id="UP000223370"/>
    </source>
</evidence>
<evidence type="ECO:0000256" key="6">
    <source>
        <dbReference type="ARBA" id="ARBA00022840"/>
    </source>
</evidence>
<dbReference type="GO" id="GO:0042626">
    <property type="term" value="F:ATPase-coupled transmembrane transporter activity"/>
    <property type="evidence" value="ECO:0007669"/>
    <property type="project" value="TreeGrafter"/>
</dbReference>
<dbReference type="InterPro" id="IPR015856">
    <property type="entry name" value="ABC_transpr_CbiO/EcfA_su"/>
</dbReference>
<keyword evidence="7" id="KW-1278">Translocase</keyword>
<evidence type="ECO:0000256" key="8">
    <source>
        <dbReference type="ARBA" id="ARBA00023136"/>
    </source>
</evidence>
<dbReference type="InterPro" id="IPR027417">
    <property type="entry name" value="P-loop_NTPase"/>
</dbReference>
<dbReference type="AlphaFoldDB" id="A0A1Z5IZS4"/>
<dbReference type="GO" id="GO:0043190">
    <property type="term" value="C:ATP-binding cassette (ABC) transporter complex"/>
    <property type="evidence" value="ECO:0007669"/>
    <property type="project" value="TreeGrafter"/>
</dbReference>
<dbReference type="GO" id="GO:0005524">
    <property type="term" value="F:ATP binding"/>
    <property type="evidence" value="ECO:0007669"/>
    <property type="project" value="UniProtKB-KW"/>
</dbReference>
<reference evidence="10 11" key="1">
    <citation type="submission" date="2015-11" db="EMBL/GenBank/DDBJ databases">
        <title>Draft genome sequences of new species of the genus Lactobacillus isolated from orchardgrass silage.</title>
        <authorList>
            <person name="Tohno M."/>
            <person name="Tanizawa Y."/>
            <person name="Arita M."/>
        </authorList>
    </citation>
    <scope>NUCLEOTIDE SEQUENCE [LARGE SCALE GENOMIC DNA]</scope>
    <source>
        <strain evidence="10 11">IWT5</strain>
    </source>
</reference>
<keyword evidence="8" id="KW-0472">Membrane</keyword>
<dbReference type="SMART" id="SM00382">
    <property type="entry name" value="AAA"/>
    <property type="match status" value="1"/>
</dbReference>
<evidence type="ECO:0000256" key="2">
    <source>
        <dbReference type="ARBA" id="ARBA00005417"/>
    </source>
</evidence>
<dbReference type="Proteomes" id="UP000223370">
    <property type="component" value="Unassembled WGS sequence"/>
</dbReference>
<dbReference type="InterPro" id="IPR003439">
    <property type="entry name" value="ABC_transporter-like_ATP-bd"/>
</dbReference>
<sequence length="285" mass="31683">MNSVIELKNINYRYPLTEKKTLMNINLNVEQGTILGIMGVNGSGKTTLCNVIRGFIPSFYQGNLDGEVLLDGKPIAQYDEAQLSMKIGYIFQNPFTQISGVKDTVKEEIGYGLENLGKPSDEILERVAKIINLLELEDIQNKNPFDLSGGQKQLVAIGSILALNPEIIIFDEPTSQLDPAGTNRIFKIIENLKKDSKTVIIVEHKIDLMMECIDQLLVLKSDGTQLALGKPEMVLKKLLNENEVALPTAARVYRELVQRQLVEKGESVPVTRADIVSVINKMEEA</sequence>
<keyword evidence="6 10" id="KW-0067">ATP-binding</keyword>